<evidence type="ECO:0000256" key="5">
    <source>
        <dbReference type="ARBA" id="ARBA00022692"/>
    </source>
</evidence>
<feature type="transmembrane region" description="Helical" evidence="10">
    <location>
        <begin position="171"/>
        <end position="192"/>
    </location>
</feature>
<dbReference type="Proteomes" id="UP000249185">
    <property type="component" value="Unassembled WGS sequence"/>
</dbReference>
<dbReference type="EMBL" id="QFPW01000001">
    <property type="protein sequence ID" value="PZQ52255.1"/>
    <property type="molecule type" value="Genomic_DNA"/>
</dbReference>
<comment type="caution">
    <text evidence="13">The sequence shown here is derived from an EMBL/GenBank/DDBJ whole genome shotgun (WGS) entry which is preliminary data.</text>
</comment>
<keyword evidence="8 10" id="KW-0924">Ammonia transport</keyword>
<keyword evidence="11" id="KW-0732">Signal</keyword>
<dbReference type="Gene3D" id="1.10.3430.10">
    <property type="entry name" value="Ammonium transporter AmtB like domains"/>
    <property type="match status" value="1"/>
</dbReference>
<dbReference type="PANTHER" id="PTHR43029:SF10">
    <property type="entry name" value="AMMONIUM TRANSPORTER MEP2"/>
    <property type="match status" value="1"/>
</dbReference>
<feature type="transmembrane region" description="Helical" evidence="10">
    <location>
        <begin position="243"/>
        <end position="260"/>
    </location>
</feature>
<feature type="domain" description="Ammonium transporter AmtB-like" evidence="12">
    <location>
        <begin position="47"/>
        <end position="448"/>
    </location>
</feature>
<evidence type="ECO:0000259" key="12">
    <source>
        <dbReference type="Pfam" id="PF00909"/>
    </source>
</evidence>
<reference evidence="13 14" key="1">
    <citation type="submission" date="2017-08" db="EMBL/GenBank/DDBJ databases">
        <title>Infants hospitalized years apart are colonized by the same room-sourced microbial strains.</title>
        <authorList>
            <person name="Brooks B."/>
            <person name="Olm M.R."/>
            <person name="Firek B.A."/>
            <person name="Baker R."/>
            <person name="Thomas B.C."/>
            <person name="Morowitz M.J."/>
            <person name="Banfield J.F."/>
        </authorList>
    </citation>
    <scope>NUCLEOTIDE SEQUENCE [LARGE SCALE GENOMIC DNA]</scope>
    <source>
        <strain evidence="13">S2_005_002_R2_34</strain>
    </source>
</reference>
<dbReference type="InterPro" id="IPR018047">
    <property type="entry name" value="Ammonium_transpt_CS"/>
</dbReference>
<feature type="transmembrane region" description="Helical" evidence="10">
    <location>
        <begin position="212"/>
        <end position="231"/>
    </location>
</feature>
<evidence type="ECO:0000256" key="3">
    <source>
        <dbReference type="ARBA" id="ARBA00022448"/>
    </source>
</evidence>
<proteinExistence type="inferred from homology"/>
<feature type="transmembrane region" description="Helical" evidence="10">
    <location>
        <begin position="327"/>
        <end position="347"/>
    </location>
</feature>
<dbReference type="GO" id="GO:0008519">
    <property type="term" value="F:ammonium channel activity"/>
    <property type="evidence" value="ECO:0007669"/>
    <property type="project" value="InterPro"/>
</dbReference>
<dbReference type="AlphaFoldDB" id="A0A2W5NNB9"/>
<evidence type="ECO:0000256" key="10">
    <source>
        <dbReference type="RuleBase" id="RU362002"/>
    </source>
</evidence>
<dbReference type="InterPro" id="IPR029020">
    <property type="entry name" value="Ammonium/urea_transptr"/>
</dbReference>
<feature type="signal peptide" evidence="11">
    <location>
        <begin position="1"/>
        <end position="25"/>
    </location>
</feature>
<evidence type="ECO:0000256" key="4">
    <source>
        <dbReference type="ARBA" id="ARBA00022475"/>
    </source>
</evidence>
<evidence type="ECO:0000256" key="1">
    <source>
        <dbReference type="ARBA" id="ARBA00004651"/>
    </source>
</evidence>
<dbReference type="InterPro" id="IPR024041">
    <property type="entry name" value="NH4_transpt_AmtB-like_dom"/>
</dbReference>
<feature type="transmembrane region" description="Helical" evidence="10">
    <location>
        <begin position="142"/>
        <end position="164"/>
    </location>
</feature>
<keyword evidence="4" id="KW-1003">Cell membrane</keyword>
<dbReference type="InterPro" id="IPR001905">
    <property type="entry name" value="Ammonium_transpt"/>
</dbReference>
<keyword evidence="6 10" id="KW-1133">Transmembrane helix</keyword>
<feature type="transmembrane region" description="Helical" evidence="10">
    <location>
        <begin position="272"/>
        <end position="291"/>
    </location>
</feature>
<gene>
    <name evidence="13" type="ORF">DI556_00920</name>
</gene>
<feature type="transmembrane region" description="Helical" evidence="10">
    <location>
        <begin position="303"/>
        <end position="321"/>
    </location>
</feature>
<evidence type="ECO:0000256" key="9">
    <source>
        <dbReference type="ARBA" id="ARBA00050025"/>
    </source>
</evidence>
<comment type="subcellular location">
    <subcellularLocation>
        <location evidence="1 10">Cell membrane</location>
        <topology evidence="1 10">Multi-pass membrane protein</topology>
    </subcellularLocation>
</comment>
<feature type="transmembrane region" description="Helical" evidence="10">
    <location>
        <begin position="79"/>
        <end position="99"/>
    </location>
</feature>
<protein>
    <recommendedName>
        <fullName evidence="9 10">Ammonium transporter</fullName>
    </recommendedName>
</protein>
<comment type="similarity">
    <text evidence="2 10">Belongs to the ammonia transporter channel (TC 1.A.11.2) family.</text>
</comment>
<feature type="transmembrane region" description="Helical" evidence="10">
    <location>
        <begin position="359"/>
        <end position="382"/>
    </location>
</feature>
<organism evidence="13 14">
    <name type="scientific">Rhodovulum sulfidophilum</name>
    <name type="common">Rhodobacter sulfidophilus</name>
    <dbReference type="NCBI Taxonomy" id="35806"/>
    <lineage>
        <taxon>Bacteria</taxon>
        <taxon>Pseudomonadati</taxon>
        <taxon>Pseudomonadota</taxon>
        <taxon>Alphaproteobacteria</taxon>
        <taxon>Rhodobacterales</taxon>
        <taxon>Paracoccaceae</taxon>
        <taxon>Rhodovulum</taxon>
    </lineage>
</organism>
<evidence type="ECO:0000256" key="7">
    <source>
        <dbReference type="ARBA" id="ARBA00023136"/>
    </source>
</evidence>
<evidence type="ECO:0000256" key="8">
    <source>
        <dbReference type="ARBA" id="ARBA00023177"/>
    </source>
</evidence>
<evidence type="ECO:0000256" key="6">
    <source>
        <dbReference type="ARBA" id="ARBA00022989"/>
    </source>
</evidence>
<dbReference type="NCBIfam" id="TIGR00836">
    <property type="entry name" value="amt"/>
    <property type="match status" value="1"/>
</dbReference>
<dbReference type="Pfam" id="PF00909">
    <property type="entry name" value="Ammonium_transp"/>
    <property type="match status" value="1"/>
</dbReference>
<dbReference type="GO" id="GO:0005886">
    <property type="term" value="C:plasma membrane"/>
    <property type="evidence" value="ECO:0007669"/>
    <property type="project" value="UniProtKB-SubCell"/>
</dbReference>
<evidence type="ECO:0000313" key="13">
    <source>
        <dbReference type="EMBL" id="PZQ52255.1"/>
    </source>
</evidence>
<feature type="transmembrane region" description="Helical" evidence="10">
    <location>
        <begin position="402"/>
        <end position="421"/>
    </location>
</feature>
<accession>A0A2W5NNB9</accession>
<name>A0A2W5NNB9_RHOSU</name>
<sequence length="450" mass="47562">MREMMRNVLKLTPLALLLTAGVALAQETVVEAAPEIVPTVDKGDVTWMMVSTILVLLMTVPGLGLFYGGLVRSKNMLSVLMQTFVIACVMMILWVVYGYSIALNPGGGMDAFFGGFSRLFLSGITTDSTVATFTDGVEIPEYIFICFQMTFAAITPALIVGGFAERMKFKAVLLFSILWSLLVYLPIAHMVWYSEGFLFVRGALDFAGGTVVHINAGVAALVGALIIGPRIGYGKEPHTPHSLTLTMVGGSLLWVGWFGFNAGSNLEANAGTTLAIINTLVATAGGALGWLLIEWSTKEHPSLLGVVSGAIAGLVAITPAAGFVGPVGGIVLGFISGVVCFYFCTSVKKAFGYDDTLDVFGIHGVGGIIGSVGTGILVAPALGGVGIDGYSMGHQLWVQIEGVLITIVWCGVVSFILYKLVDVLVGLRVSTEEEHEGLDLAEHGERAYSY</sequence>
<dbReference type="PROSITE" id="PS01219">
    <property type="entry name" value="AMMONIUM_TRANSP"/>
    <property type="match status" value="1"/>
</dbReference>
<dbReference type="PANTHER" id="PTHR43029">
    <property type="entry name" value="AMMONIUM TRANSPORTER MEP2"/>
    <property type="match status" value="1"/>
</dbReference>
<dbReference type="FunFam" id="1.10.3430.10:FF:000007">
    <property type="entry name" value="Ammonium transporter"/>
    <property type="match status" value="1"/>
</dbReference>
<evidence type="ECO:0000256" key="11">
    <source>
        <dbReference type="SAM" id="SignalP"/>
    </source>
</evidence>
<feature type="transmembrane region" description="Helical" evidence="10">
    <location>
        <begin position="48"/>
        <end position="67"/>
    </location>
</feature>
<keyword evidence="3 10" id="KW-0813">Transport</keyword>
<keyword evidence="7 10" id="KW-0472">Membrane</keyword>
<keyword evidence="5 10" id="KW-0812">Transmembrane</keyword>
<evidence type="ECO:0000313" key="14">
    <source>
        <dbReference type="Proteomes" id="UP000249185"/>
    </source>
</evidence>
<dbReference type="SUPFAM" id="SSF111352">
    <property type="entry name" value="Ammonium transporter"/>
    <property type="match status" value="1"/>
</dbReference>
<feature type="chain" id="PRO_5015899025" description="Ammonium transporter" evidence="11">
    <location>
        <begin position="26"/>
        <end position="450"/>
    </location>
</feature>
<evidence type="ECO:0000256" key="2">
    <source>
        <dbReference type="ARBA" id="ARBA00005887"/>
    </source>
</evidence>